<evidence type="ECO:0000256" key="1">
    <source>
        <dbReference type="SAM" id="MobiDB-lite"/>
    </source>
</evidence>
<name>A0ABR2YGW8_9CHLO</name>
<dbReference type="EMBL" id="JALJOT010000012">
    <property type="protein sequence ID" value="KAK9904915.1"/>
    <property type="molecule type" value="Genomic_DNA"/>
</dbReference>
<keyword evidence="4" id="KW-1185">Reference proteome</keyword>
<keyword evidence="2" id="KW-0812">Transmembrane</keyword>
<feature type="transmembrane region" description="Helical" evidence="2">
    <location>
        <begin position="20"/>
        <end position="46"/>
    </location>
</feature>
<sequence>MTPPVLDNPNGHRDHSQSKHLAALLAATLFLGLKGFLIGNAVWVVYKFSQTQGDRRPPAAAGSQHGGGFQLPAFLQQGGFGQAPPAVGRPAAQPGSRPNFGQLGGQQGDVGGAWGSAGGGGNSAASTVRDAWDGKGRGHKLGSSDS</sequence>
<keyword evidence="2" id="KW-1133">Transmembrane helix</keyword>
<organism evidence="3 4">
    <name type="scientific">Coccomyxa subellipsoidea</name>
    <dbReference type="NCBI Taxonomy" id="248742"/>
    <lineage>
        <taxon>Eukaryota</taxon>
        <taxon>Viridiplantae</taxon>
        <taxon>Chlorophyta</taxon>
        <taxon>core chlorophytes</taxon>
        <taxon>Trebouxiophyceae</taxon>
        <taxon>Trebouxiophyceae incertae sedis</taxon>
        <taxon>Coccomyxaceae</taxon>
        <taxon>Coccomyxa</taxon>
    </lineage>
</organism>
<evidence type="ECO:0000313" key="4">
    <source>
        <dbReference type="Proteomes" id="UP001491310"/>
    </source>
</evidence>
<dbReference type="Proteomes" id="UP001491310">
    <property type="component" value="Unassembled WGS sequence"/>
</dbReference>
<evidence type="ECO:0000313" key="3">
    <source>
        <dbReference type="EMBL" id="KAK9904915.1"/>
    </source>
</evidence>
<proteinExistence type="predicted"/>
<gene>
    <name evidence="3" type="ORF">WJX75_005463</name>
</gene>
<accession>A0ABR2YGW8</accession>
<reference evidence="3 4" key="1">
    <citation type="journal article" date="2024" name="Nat. Commun.">
        <title>Phylogenomics reveals the evolutionary origins of lichenization in chlorophyte algae.</title>
        <authorList>
            <person name="Puginier C."/>
            <person name="Libourel C."/>
            <person name="Otte J."/>
            <person name="Skaloud P."/>
            <person name="Haon M."/>
            <person name="Grisel S."/>
            <person name="Petersen M."/>
            <person name="Berrin J.G."/>
            <person name="Delaux P.M."/>
            <person name="Dal Grande F."/>
            <person name="Keller J."/>
        </authorList>
    </citation>
    <scope>NUCLEOTIDE SEQUENCE [LARGE SCALE GENOMIC DNA]</scope>
    <source>
        <strain evidence="3 4">SAG 216-7</strain>
    </source>
</reference>
<feature type="compositionally biased region" description="Gly residues" evidence="1">
    <location>
        <begin position="102"/>
        <end position="122"/>
    </location>
</feature>
<protein>
    <recommendedName>
        <fullName evidence="5">Transmembrane protein</fullName>
    </recommendedName>
</protein>
<keyword evidence="2" id="KW-0472">Membrane</keyword>
<evidence type="ECO:0000256" key="2">
    <source>
        <dbReference type="SAM" id="Phobius"/>
    </source>
</evidence>
<evidence type="ECO:0008006" key="5">
    <source>
        <dbReference type="Google" id="ProtNLM"/>
    </source>
</evidence>
<comment type="caution">
    <text evidence="3">The sequence shown here is derived from an EMBL/GenBank/DDBJ whole genome shotgun (WGS) entry which is preliminary data.</text>
</comment>
<feature type="region of interest" description="Disordered" evidence="1">
    <location>
        <begin position="53"/>
        <end position="146"/>
    </location>
</feature>